<reference evidence="2" key="2">
    <citation type="journal article" date="2021" name="Front. Microbiol.">
        <title>Comprehensive Comparative Genomics and Phenotyping of Methylobacterium Species.</title>
        <authorList>
            <person name="Alessa O."/>
            <person name="Ogura Y."/>
            <person name="Fujitani Y."/>
            <person name="Takami H."/>
            <person name="Hayashi T."/>
            <person name="Sahin N."/>
            <person name="Tani A."/>
        </authorList>
    </citation>
    <scope>NUCLEOTIDE SEQUENCE</scope>
    <source>
        <strain evidence="2">DSM 22415</strain>
    </source>
</reference>
<name>A0A564G5C4_9HYPH</name>
<dbReference type="EMBL" id="CABFVH010000039">
    <property type="protein sequence ID" value="VUF14761.1"/>
    <property type="molecule type" value="Genomic_DNA"/>
</dbReference>
<evidence type="ECO:0000256" key="1">
    <source>
        <dbReference type="SAM" id="SignalP"/>
    </source>
</evidence>
<dbReference type="RefSeq" id="WP_144767082.1">
    <property type="nucleotide sequence ID" value="NZ_BPQI01000062.1"/>
</dbReference>
<dbReference type="OrthoDB" id="7994464at2"/>
<evidence type="ECO:0000313" key="4">
    <source>
        <dbReference type="Proteomes" id="UP000401717"/>
    </source>
</evidence>
<dbReference type="Proteomes" id="UP001055303">
    <property type="component" value="Unassembled WGS sequence"/>
</dbReference>
<evidence type="ECO:0000313" key="2">
    <source>
        <dbReference type="EMBL" id="GJD56465.1"/>
    </source>
</evidence>
<evidence type="ECO:0008006" key="6">
    <source>
        <dbReference type="Google" id="ProtNLM"/>
    </source>
</evidence>
<organism evidence="3 4">
    <name type="scientific">Methylobacterium dankookense</name>
    <dbReference type="NCBI Taxonomy" id="560405"/>
    <lineage>
        <taxon>Bacteria</taxon>
        <taxon>Pseudomonadati</taxon>
        <taxon>Pseudomonadota</taxon>
        <taxon>Alphaproteobacteria</taxon>
        <taxon>Hyphomicrobiales</taxon>
        <taxon>Methylobacteriaceae</taxon>
        <taxon>Methylobacterium</taxon>
    </lineage>
</organism>
<protein>
    <recommendedName>
        <fullName evidence="6">Cobalt-zinc-cadmium resistance protein CzcI</fullName>
    </recommendedName>
</protein>
<sequence>MSATRSLWRSLLTVFLTVTLVAFSVAGAGHAHAGIPHVGHAQVTAAGHMEASGPEQALDLSDRAERAGDEAAASPCGLNCCCHVSFVRWDFPAVAVGWKPGRTLVGIRKVAFDSLAPETLPEPPRSFA</sequence>
<dbReference type="Proteomes" id="UP000401717">
    <property type="component" value="Unassembled WGS sequence"/>
</dbReference>
<keyword evidence="5" id="KW-1185">Reference proteome</keyword>
<reference evidence="3 4" key="1">
    <citation type="submission" date="2019-06" db="EMBL/GenBank/DDBJ databases">
        <authorList>
            <person name="Rodrigo-Torres L."/>
            <person name="Arahal R. D."/>
            <person name="Lucena T."/>
        </authorList>
    </citation>
    <scope>NUCLEOTIDE SEQUENCE [LARGE SCALE GENOMIC DNA]</scope>
    <source>
        <strain evidence="3 4">SW08-7</strain>
    </source>
</reference>
<evidence type="ECO:0000313" key="5">
    <source>
        <dbReference type="Proteomes" id="UP001055303"/>
    </source>
</evidence>
<dbReference type="EMBL" id="BPQI01000062">
    <property type="protein sequence ID" value="GJD56465.1"/>
    <property type="molecule type" value="Genomic_DNA"/>
</dbReference>
<dbReference type="AlphaFoldDB" id="A0A564G5C4"/>
<reference evidence="2" key="3">
    <citation type="submission" date="2021-08" db="EMBL/GenBank/DDBJ databases">
        <authorList>
            <person name="Tani A."/>
            <person name="Ola A."/>
            <person name="Ogura Y."/>
            <person name="Katsura K."/>
            <person name="Hayashi T."/>
        </authorList>
    </citation>
    <scope>NUCLEOTIDE SEQUENCE</scope>
    <source>
        <strain evidence="2">DSM 22415</strain>
    </source>
</reference>
<feature type="signal peptide" evidence="1">
    <location>
        <begin position="1"/>
        <end position="33"/>
    </location>
</feature>
<evidence type="ECO:0000313" key="3">
    <source>
        <dbReference type="EMBL" id="VUF14761.1"/>
    </source>
</evidence>
<proteinExistence type="predicted"/>
<accession>A0A564G5C4</accession>
<feature type="chain" id="PRO_5021797592" description="Cobalt-zinc-cadmium resistance protein CzcI" evidence="1">
    <location>
        <begin position="34"/>
        <end position="128"/>
    </location>
</feature>
<keyword evidence="1" id="KW-0732">Signal</keyword>
<gene>
    <name evidence="2" type="ORF">IFDJLNFL_2362</name>
    <name evidence="3" type="ORF">MTDSW087_04486</name>
</gene>